<feature type="transmembrane region" description="Helical" evidence="8">
    <location>
        <begin position="341"/>
        <end position="360"/>
    </location>
</feature>
<evidence type="ECO:0000313" key="9">
    <source>
        <dbReference type="EMBL" id="MDQ0286182.1"/>
    </source>
</evidence>
<feature type="transmembrane region" description="Helical" evidence="8">
    <location>
        <begin position="194"/>
        <end position="216"/>
    </location>
</feature>
<proteinExistence type="inferred from homology"/>
<feature type="transmembrane region" description="Helical" evidence="8">
    <location>
        <begin position="20"/>
        <end position="38"/>
    </location>
</feature>
<feature type="transmembrane region" description="Helical" evidence="8">
    <location>
        <begin position="430"/>
        <end position="449"/>
    </location>
</feature>
<dbReference type="Proteomes" id="UP001225644">
    <property type="component" value="Unassembled WGS sequence"/>
</dbReference>
<feature type="transmembrane region" description="Helical" evidence="8">
    <location>
        <begin position="405"/>
        <end position="423"/>
    </location>
</feature>
<comment type="caution">
    <text evidence="9">The sequence shown here is derived from an EMBL/GenBank/DDBJ whole genome shotgun (WGS) entry which is preliminary data.</text>
</comment>
<name>A0ABU0B0E0_9FIRM</name>
<evidence type="ECO:0000256" key="4">
    <source>
        <dbReference type="ARBA" id="ARBA00022692"/>
    </source>
</evidence>
<evidence type="ECO:0000313" key="10">
    <source>
        <dbReference type="Proteomes" id="UP001225644"/>
    </source>
</evidence>
<sequence>MVYLTLKLPGPLIRLFDRRYVGIYVSSLAFLILINVQFPDTISPLGARLTAVLASMLIIWVTESVDYSTSAFYLIGIFTLALADCPDPAGNGKPIGTREALAMSLSGFGSEAWILVTAALILASAVKESGLGERIAYWILLAAGPKPKNILLGMLLMSYLTSIFIPAQAANAALMCTVGLSIMEIYRIDKSDNFAKAVMLIVAFGTGIAGLGIQTSGAPTIQTANYLAEAGYPVKWLSWTIYGMPFSIVAGLVLYILICSRFPTKKLPGEIALIRQKLAAMGPVSARELKLAAIMLATTALWASEHKLHNIDSSTVSVLAVMTLFLPFNNITTWDRLVKNINWGILFLFGAAISLGQWLLKSGAASWMAQNTISLLNLQKLSLLPIVAVSVVFFSLMSLVFSARAAAVAALVPVAIGFAESFARSHGVTVWGCTLMFYYAIQYSVLLPVNTPMSMIAYSTETFSAREMLLTGAPLIVVLMLITLVFAKTYWHWLGLV</sequence>
<evidence type="ECO:0000256" key="7">
    <source>
        <dbReference type="ARBA" id="ARBA00031174"/>
    </source>
</evidence>
<feature type="transmembrane region" description="Helical" evidence="8">
    <location>
        <begin position="236"/>
        <end position="258"/>
    </location>
</feature>
<dbReference type="NCBIfam" id="TIGR00785">
    <property type="entry name" value="dass"/>
    <property type="match status" value="1"/>
</dbReference>
<organism evidence="9 10">
    <name type="scientific">Desulfofundulus luciae</name>
    <dbReference type="NCBI Taxonomy" id="74702"/>
    <lineage>
        <taxon>Bacteria</taxon>
        <taxon>Bacillati</taxon>
        <taxon>Bacillota</taxon>
        <taxon>Clostridia</taxon>
        <taxon>Eubacteriales</taxon>
        <taxon>Peptococcaceae</taxon>
        <taxon>Desulfofundulus</taxon>
    </lineage>
</organism>
<evidence type="ECO:0000256" key="8">
    <source>
        <dbReference type="SAM" id="Phobius"/>
    </source>
</evidence>
<evidence type="ECO:0000256" key="3">
    <source>
        <dbReference type="ARBA" id="ARBA00020150"/>
    </source>
</evidence>
<reference evidence="9 10" key="1">
    <citation type="submission" date="2023-07" db="EMBL/GenBank/DDBJ databases">
        <title>Genomic Encyclopedia of Type Strains, Phase IV (KMG-IV): sequencing the most valuable type-strain genomes for metagenomic binning, comparative biology and taxonomic classification.</title>
        <authorList>
            <person name="Goeker M."/>
        </authorList>
    </citation>
    <scope>NUCLEOTIDE SEQUENCE [LARGE SCALE GENOMIC DNA]</scope>
    <source>
        <strain evidence="9 10">DSM 12396</strain>
    </source>
</reference>
<dbReference type="RefSeq" id="WP_307400980.1">
    <property type="nucleotide sequence ID" value="NZ_JAUSUX010000008.1"/>
</dbReference>
<evidence type="ECO:0000256" key="6">
    <source>
        <dbReference type="ARBA" id="ARBA00023136"/>
    </source>
</evidence>
<feature type="transmembrane region" description="Helical" evidence="8">
    <location>
        <begin position="100"/>
        <end position="123"/>
    </location>
</feature>
<protein>
    <recommendedName>
        <fullName evidence="3">Sodium-dependent dicarboxylate transporter SdcS</fullName>
    </recommendedName>
    <alternativeName>
        <fullName evidence="7">Na(+)/dicarboxylate symporter</fullName>
    </alternativeName>
</protein>
<comment type="subcellular location">
    <subcellularLocation>
        <location evidence="1">Membrane</location>
        <topology evidence="1">Multi-pass membrane protein</topology>
    </subcellularLocation>
</comment>
<dbReference type="InterPro" id="IPR001898">
    <property type="entry name" value="SLC13A/DASS"/>
</dbReference>
<dbReference type="PANTHER" id="PTHR10283:SF82">
    <property type="entry name" value="SOLUTE CARRIER FAMILY 13 MEMBER 2"/>
    <property type="match status" value="1"/>
</dbReference>
<evidence type="ECO:0000256" key="5">
    <source>
        <dbReference type="ARBA" id="ARBA00022989"/>
    </source>
</evidence>
<dbReference type="PANTHER" id="PTHR10283">
    <property type="entry name" value="SOLUTE CARRIER FAMILY 13 MEMBER"/>
    <property type="match status" value="1"/>
</dbReference>
<keyword evidence="5 8" id="KW-1133">Transmembrane helix</keyword>
<gene>
    <name evidence="9" type="ORF">J2Z49_001294</name>
</gene>
<dbReference type="EMBL" id="JAUSUX010000008">
    <property type="protein sequence ID" value="MDQ0286182.1"/>
    <property type="molecule type" value="Genomic_DNA"/>
</dbReference>
<feature type="transmembrane region" description="Helical" evidence="8">
    <location>
        <begin position="381"/>
        <end position="399"/>
    </location>
</feature>
<keyword evidence="4 8" id="KW-0812">Transmembrane</keyword>
<dbReference type="Pfam" id="PF00939">
    <property type="entry name" value="Na_sulph_symp"/>
    <property type="match status" value="1"/>
</dbReference>
<comment type="similarity">
    <text evidence="2">Belongs to the SLC13A/DASS transporter (TC 2.A.47) family. NADC subfamily.</text>
</comment>
<keyword evidence="10" id="KW-1185">Reference proteome</keyword>
<accession>A0ABU0B0E0</accession>
<evidence type="ECO:0000256" key="2">
    <source>
        <dbReference type="ARBA" id="ARBA00006772"/>
    </source>
</evidence>
<feature type="transmembrane region" description="Helical" evidence="8">
    <location>
        <begin position="469"/>
        <end position="491"/>
    </location>
</feature>
<feature type="transmembrane region" description="Helical" evidence="8">
    <location>
        <begin position="163"/>
        <end position="182"/>
    </location>
</feature>
<keyword evidence="6 8" id="KW-0472">Membrane</keyword>
<evidence type="ECO:0000256" key="1">
    <source>
        <dbReference type="ARBA" id="ARBA00004141"/>
    </source>
</evidence>